<keyword evidence="8" id="KW-1185">Reference proteome</keyword>
<evidence type="ECO:0000256" key="1">
    <source>
        <dbReference type="ARBA" id="ARBA00022475"/>
    </source>
</evidence>
<keyword evidence="4 5" id="KW-0472">Membrane</keyword>
<evidence type="ECO:0000313" key="8">
    <source>
        <dbReference type="Proteomes" id="UP000187148"/>
    </source>
</evidence>
<keyword evidence="3 5" id="KW-1133">Transmembrane helix</keyword>
<dbReference type="SUPFAM" id="SSF103473">
    <property type="entry name" value="MFS general substrate transporter"/>
    <property type="match status" value="1"/>
</dbReference>
<dbReference type="AlphaFoldDB" id="A0A830Z4D7"/>
<feature type="transmembrane region" description="Helical" evidence="5">
    <location>
        <begin position="243"/>
        <end position="262"/>
    </location>
</feature>
<keyword evidence="1" id="KW-1003">Cell membrane</keyword>
<dbReference type="InterPro" id="IPR020846">
    <property type="entry name" value="MFS_dom"/>
</dbReference>
<feature type="transmembrane region" description="Helical" evidence="5">
    <location>
        <begin position="39"/>
        <end position="60"/>
    </location>
</feature>
<feature type="transmembrane region" description="Helical" evidence="5">
    <location>
        <begin position="214"/>
        <end position="236"/>
    </location>
</feature>
<feature type="transmembrane region" description="Helical" evidence="5">
    <location>
        <begin position="100"/>
        <end position="122"/>
    </location>
</feature>
<feature type="transmembrane region" description="Helical" evidence="5">
    <location>
        <begin position="294"/>
        <end position="314"/>
    </location>
</feature>
<dbReference type="Gene3D" id="1.20.1250.20">
    <property type="entry name" value="MFS general substrate transporter like domains"/>
    <property type="match status" value="1"/>
</dbReference>
<evidence type="ECO:0000256" key="3">
    <source>
        <dbReference type="ARBA" id="ARBA00022989"/>
    </source>
</evidence>
<evidence type="ECO:0000256" key="2">
    <source>
        <dbReference type="ARBA" id="ARBA00022692"/>
    </source>
</evidence>
<accession>A0A830Z4D7</accession>
<dbReference type="PANTHER" id="PTHR42910:SF1">
    <property type="entry name" value="MAJOR FACILITATOR SUPERFAMILY (MFS) PROFILE DOMAIN-CONTAINING PROTEIN"/>
    <property type="match status" value="1"/>
</dbReference>
<keyword evidence="2 5" id="KW-0812">Transmembrane</keyword>
<evidence type="ECO:0000256" key="4">
    <source>
        <dbReference type="ARBA" id="ARBA00023136"/>
    </source>
</evidence>
<dbReference type="KEGG" id="kco:BWI95_14780"/>
<feature type="transmembrane region" description="Helical" evidence="5">
    <location>
        <begin position="129"/>
        <end position="147"/>
    </location>
</feature>
<feature type="transmembrane region" description="Helical" evidence="5">
    <location>
        <begin position="72"/>
        <end position="94"/>
    </location>
</feature>
<feature type="domain" description="Major facilitator superfamily (MFS) profile" evidence="6">
    <location>
        <begin position="3"/>
        <end position="380"/>
    </location>
</feature>
<dbReference type="PANTHER" id="PTHR42910">
    <property type="entry name" value="TRANSPORTER SCO4007-RELATED"/>
    <property type="match status" value="1"/>
</dbReference>
<organism evidence="7 8">
    <name type="scientific">Kosakonia cowanii JCM 10956 = DSM 18146</name>
    <dbReference type="NCBI Taxonomy" id="1300165"/>
    <lineage>
        <taxon>Bacteria</taxon>
        <taxon>Pseudomonadati</taxon>
        <taxon>Pseudomonadota</taxon>
        <taxon>Gammaproteobacteria</taxon>
        <taxon>Enterobacterales</taxon>
        <taxon>Enterobacteriaceae</taxon>
        <taxon>Kosakonia</taxon>
    </lineage>
</organism>
<dbReference type="EMBL" id="CP019445">
    <property type="protein sequence ID" value="APZ07665.1"/>
    <property type="molecule type" value="Genomic_DNA"/>
</dbReference>
<dbReference type="PROSITE" id="PS50850">
    <property type="entry name" value="MFS"/>
    <property type="match status" value="1"/>
</dbReference>
<protein>
    <submittedName>
        <fullName evidence="7">MFS transporter</fullName>
    </submittedName>
</protein>
<evidence type="ECO:0000313" key="7">
    <source>
        <dbReference type="EMBL" id="APZ07665.1"/>
    </source>
</evidence>
<evidence type="ECO:0000259" key="6">
    <source>
        <dbReference type="PROSITE" id="PS50850"/>
    </source>
</evidence>
<dbReference type="GO" id="GO:0022857">
    <property type="term" value="F:transmembrane transporter activity"/>
    <property type="evidence" value="ECO:0007669"/>
    <property type="project" value="InterPro"/>
</dbReference>
<feature type="transmembrane region" description="Helical" evidence="5">
    <location>
        <begin position="159"/>
        <end position="179"/>
    </location>
</feature>
<name>A0A830Z4D7_9ENTR</name>
<evidence type="ECO:0000256" key="5">
    <source>
        <dbReference type="SAM" id="Phobius"/>
    </source>
</evidence>
<dbReference type="CDD" id="cd17324">
    <property type="entry name" value="MFS_NepI_like"/>
    <property type="match status" value="1"/>
</dbReference>
<feature type="transmembrane region" description="Helical" evidence="5">
    <location>
        <begin position="268"/>
        <end position="287"/>
    </location>
</feature>
<gene>
    <name evidence="7" type="ORF">BWI95_14780</name>
</gene>
<dbReference type="InterPro" id="IPR011701">
    <property type="entry name" value="MFS"/>
</dbReference>
<dbReference type="Proteomes" id="UP000187148">
    <property type="component" value="Chromosome"/>
</dbReference>
<feature type="transmembrane region" description="Helical" evidence="5">
    <location>
        <begin position="356"/>
        <end position="377"/>
    </location>
</feature>
<dbReference type="RefSeq" id="WP_054802920.1">
    <property type="nucleotide sequence ID" value="NZ_CP019445.1"/>
</dbReference>
<proteinExistence type="predicted"/>
<sequence>MLRPGIVFLFSLISALSVANVYASQPLLESIALTLNIPQAVIGSVVTATQAGYALGLIFLVPLGDGINRKTLTITLLSLSATALLAAGLALNFVTLLCALFFIGLLAVVVQLVVAWAAILAAPEQRGKIVGTVTSGIVLGILLSRVVAGSLADLAGWRAVYLTSACMIVLMACVVAKAAPAPSVERRTAPYLSLLLSVFTLFITEPQLRRSGAFALLIFTAFSMLWSAMVLPLTALSLSHTETGLFGLAGVAGALAAAKAGAWADRGWGRSACGAALVVLTLSWWPISCTESSLLWLVVGILMLDFAVQTVHVINQSTLIAARPEAASRLVGAYMCFYSTGSATGAIVATQLYAHFGWSAVCIAGAGVSACAFLLWCTKR</sequence>
<reference evidence="7 8" key="1">
    <citation type="submission" date="2017-01" db="EMBL/GenBank/DDBJ databases">
        <authorList>
            <person name="Cao J.-M."/>
        </authorList>
    </citation>
    <scope>NUCLEOTIDE SEQUENCE [LARGE SCALE GENOMIC DNA]</scope>
    <source>
        <strain evidence="7 8">888-76</strain>
    </source>
</reference>
<dbReference type="InterPro" id="IPR036259">
    <property type="entry name" value="MFS_trans_sf"/>
</dbReference>
<dbReference type="Pfam" id="PF07690">
    <property type="entry name" value="MFS_1"/>
    <property type="match status" value="1"/>
</dbReference>